<keyword evidence="1" id="KW-0378">Hydrolase</keyword>
<evidence type="ECO:0000313" key="2">
    <source>
        <dbReference type="Proteomes" id="UP001497700"/>
    </source>
</evidence>
<organism evidence="1 2">
    <name type="scientific">Hypoxylon rubiginosum</name>
    <dbReference type="NCBI Taxonomy" id="110542"/>
    <lineage>
        <taxon>Eukaryota</taxon>
        <taxon>Fungi</taxon>
        <taxon>Dikarya</taxon>
        <taxon>Ascomycota</taxon>
        <taxon>Pezizomycotina</taxon>
        <taxon>Sordariomycetes</taxon>
        <taxon>Xylariomycetidae</taxon>
        <taxon>Xylariales</taxon>
        <taxon>Hypoxylaceae</taxon>
        <taxon>Hypoxylon</taxon>
    </lineage>
</organism>
<gene>
    <name evidence="1" type="ORF">F4820DRAFT_456874</name>
</gene>
<reference evidence="1 2" key="1">
    <citation type="journal article" date="2022" name="New Phytol.">
        <title>Ecological generalism drives hyperdiversity of secondary metabolite gene clusters in xylarialean endophytes.</title>
        <authorList>
            <person name="Franco M.E.E."/>
            <person name="Wisecaver J.H."/>
            <person name="Arnold A.E."/>
            <person name="Ju Y.M."/>
            <person name="Slot J.C."/>
            <person name="Ahrendt S."/>
            <person name="Moore L.P."/>
            <person name="Eastman K.E."/>
            <person name="Scott K."/>
            <person name="Konkel Z."/>
            <person name="Mondo S.J."/>
            <person name="Kuo A."/>
            <person name="Hayes R.D."/>
            <person name="Haridas S."/>
            <person name="Andreopoulos B."/>
            <person name="Riley R."/>
            <person name="LaButti K."/>
            <person name="Pangilinan J."/>
            <person name="Lipzen A."/>
            <person name="Amirebrahimi M."/>
            <person name="Yan J."/>
            <person name="Adam C."/>
            <person name="Keymanesh K."/>
            <person name="Ng V."/>
            <person name="Louie K."/>
            <person name="Northen T."/>
            <person name="Drula E."/>
            <person name="Henrissat B."/>
            <person name="Hsieh H.M."/>
            <person name="Youens-Clark K."/>
            <person name="Lutzoni F."/>
            <person name="Miadlikowska J."/>
            <person name="Eastwood D.C."/>
            <person name="Hamelin R.C."/>
            <person name="Grigoriev I.V."/>
            <person name="U'Ren J.M."/>
        </authorList>
    </citation>
    <scope>NUCLEOTIDE SEQUENCE [LARGE SCALE GENOMIC DNA]</scope>
    <source>
        <strain evidence="1 2">CBS 119005</strain>
    </source>
</reference>
<proteinExistence type="predicted"/>
<keyword evidence="2" id="KW-1185">Reference proteome</keyword>
<dbReference type="EMBL" id="MU393445">
    <property type="protein sequence ID" value="KAI4867676.1"/>
    <property type="molecule type" value="Genomic_DNA"/>
</dbReference>
<name>A0ACB9Z826_9PEZI</name>
<protein>
    <submittedName>
        <fullName evidence="1">Glycoside hydrolase family 6 protein</fullName>
    </submittedName>
</protein>
<evidence type="ECO:0000313" key="1">
    <source>
        <dbReference type="EMBL" id="KAI4867676.1"/>
    </source>
</evidence>
<accession>A0ACB9Z826</accession>
<sequence>MKPRIELTSILAIVTVLTSRAQGEDVRPSFRDISGACSTPAVLDAETNVWKDHTLYPTSYYRSKVEQAVEAIDDVQLREKAAMVADVGTFMWIKTTNDITDLEKEAEAVPCDHILGIVLDSLPYKGSNAVRSLELDNGTLSIVIAEIIRSSSNTAFAVIIEPRAFPGYFNDTDVGDDLAKSYRENVPYTLKVLNLPNVVTYIDVGNSNSMDWDRQRDVAAKEIVDIFETAGSPSQFRGFATNVANHNAWDLLPGEFVPADDSRYIRPQNEQQFVRILSDALQKNGLPSRATHGIMDTSRNGVSGLRWSWDDWCNVDGAGLGPGSTSQTGDEGLDAFVWVAHPGESDGSSDPSGPGYNAFCGRDDALKPSPAPGQWYQVYFEMLVQNADPPLSVMSKHS</sequence>
<dbReference type="Proteomes" id="UP001497700">
    <property type="component" value="Unassembled WGS sequence"/>
</dbReference>
<comment type="caution">
    <text evidence="1">The sequence shown here is derived from an EMBL/GenBank/DDBJ whole genome shotgun (WGS) entry which is preliminary data.</text>
</comment>